<sequence>MILLLAATCYGQGFYNSRATSYSSPDGAGTARMWCSRFPFSTLLYDILSAWAFGTVFDIVNPPMGSLRARVHYANQDQAKTSQLTFAIPRDWKVGVEYDTASQHN</sequence>
<dbReference type="EMBL" id="OU503039">
    <property type="protein sequence ID" value="CAI9759475.1"/>
    <property type="molecule type" value="Genomic_DNA"/>
</dbReference>
<accession>A0AAD2DPQ6</accession>
<gene>
    <name evidence="1" type="ORF">FPE_LOCUS6905</name>
</gene>
<evidence type="ECO:0000313" key="2">
    <source>
        <dbReference type="Proteomes" id="UP000834106"/>
    </source>
</evidence>
<dbReference type="Proteomes" id="UP000834106">
    <property type="component" value="Chromosome 4"/>
</dbReference>
<keyword evidence="2" id="KW-1185">Reference proteome</keyword>
<organism evidence="1 2">
    <name type="scientific">Fraxinus pennsylvanica</name>
    <dbReference type="NCBI Taxonomy" id="56036"/>
    <lineage>
        <taxon>Eukaryota</taxon>
        <taxon>Viridiplantae</taxon>
        <taxon>Streptophyta</taxon>
        <taxon>Embryophyta</taxon>
        <taxon>Tracheophyta</taxon>
        <taxon>Spermatophyta</taxon>
        <taxon>Magnoliopsida</taxon>
        <taxon>eudicotyledons</taxon>
        <taxon>Gunneridae</taxon>
        <taxon>Pentapetalae</taxon>
        <taxon>asterids</taxon>
        <taxon>lamiids</taxon>
        <taxon>Lamiales</taxon>
        <taxon>Oleaceae</taxon>
        <taxon>Oleeae</taxon>
        <taxon>Fraxinus</taxon>
    </lineage>
</organism>
<evidence type="ECO:0000313" key="1">
    <source>
        <dbReference type="EMBL" id="CAI9759475.1"/>
    </source>
</evidence>
<name>A0AAD2DPQ6_9LAMI</name>
<dbReference type="AlphaFoldDB" id="A0AAD2DPQ6"/>
<proteinExistence type="predicted"/>
<protein>
    <submittedName>
        <fullName evidence="1">Uncharacterized protein</fullName>
    </submittedName>
</protein>
<reference evidence="1" key="1">
    <citation type="submission" date="2023-05" db="EMBL/GenBank/DDBJ databases">
        <authorList>
            <person name="Huff M."/>
        </authorList>
    </citation>
    <scope>NUCLEOTIDE SEQUENCE</scope>
</reference>